<dbReference type="RefSeq" id="WP_143019794.1">
    <property type="nucleotide sequence ID" value="NZ_FMZO01000008.1"/>
</dbReference>
<dbReference type="AlphaFoldDB" id="A0A1G6U6S5"/>
<name>A0A1G6U6S5_NIADE</name>
<organism evidence="3 4">
    <name type="scientific">Niabella drilacis (strain DSM 25811 / CCM 8410 / CCUG 62505 / LMG 26954 / E90)</name>
    <dbReference type="NCBI Taxonomy" id="1285928"/>
    <lineage>
        <taxon>Bacteria</taxon>
        <taxon>Pseudomonadati</taxon>
        <taxon>Bacteroidota</taxon>
        <taxon>Chitinophagia</taxon>
        <taxon>Chitinophagales</taxon>
        <taxon>Chitinophagaceae</taxon>
        <taxon>Niabella</taxon>
    </lineage>
</organism>
<feature type="chain" id="PRO_5011769617" evidence="2">
    <location>
        <begin position="29"/>
        <end position="369"/>
    </location>
</feature>
<reference evidence="4" key="1">
    <citation type="submission" date="2016-10" db="EMBL/GenBank/DDBJ databases">
        <authorList>
            <person name="Varghese N."/>
            <person name="Submissions S."/>
        </authorList>
    </citation>
    <scope>NUCLEOTIDE SEQUENCE [LARGE SCALE GENOMIC DNA]</scope>
    <source>
        <strain evidence="4">DSM 25811 / CCM 8410 / LMG 26954 / E90</strain>
    </source>
</reference>
<dbReference type="Proteomes" id="UP000198757">
    <property type="component" value="Unassembled WGS sequence"/>
</dbReference>
<evidence type="ECO:0000313" key="3">
    <source>
        <dbReference type="EMBL" id="SDD37122.1"/>
    </source>
</evidence>
<keyword evidence="4" id="KW-1185">Reference proteome</keyword>
<feature type="region of interest" description="Disordered" evidence="1">
    <location>
        <begin position="338"/>
        <end position="369"/>
    </location>
</feature>
<keyword evidence="2" id="KW-0732">Signal</keyword>
<protein>
    <submittedName>
        <fullName evidence="3">Uncharacterized protein</fullName>
    </submittedName>
</protein>
<sequence length="369" mass="42203">MRITSRHVQLKFLLYITTAMLAPFYCSAQLPTGTTIPDAEKRLIAALEDYSILIRLETARIRRNEYAEGKKKILDRITSSRGKGPEADSLFMRHTSDFQDFLDDKILKKGVTGMRIYIGTRWKENFYRRCPDKQNRWKLVFIFTPTIGKDDQHPSSDYSRKTFYIYTPEGNKPFQAINKQRAGRYVRNFQKPRRTKKRIELNSTIDAYTRALYGNETKHIFFNRNKVCEMTKYIQSLNAPSLKMLLFTYPKAESDSLRSRLGLEFIFANPDGSDYATNADTALVLESIGTALGSLSGETKEKLIPLFMQMQNAGDGQKKRNLLASMIRTLRRNEALTDDEILAFDTGSPTPPPKNTGGESLDPSEPMTP</sequence>
<evidence type="ECO:0000256" key="2">
    <source>
        <dbReference type="SAM" id="SignalP"/>
    </source>
</evidence>
<evidence type="ECO:0000313" key="4">
    <source>
        <dbReference type="Proteomes" id="UP000198757"/>
    </source>
</evidence>
<accession>A0A1G6U6S5</accession>
<dbReference type="EMBL" id="FMZO01000008">
    <property type="protein sequence ID" value="SDD37122.1"/>
    <property type="molecule type" value="Genomic_DNA"/>
</dbReference>
<feature type="signal peptide" evidence="2">
    <location>
        <begin position="1"/>
        <end position="28"/>
    </location>
</feature>
<gene>
    <name evidence="3" type="ORF">SAMN04487894_108169</name>
</gene>
<evidence type="ECO:0000256" key="1">
    <source>
        <dbReference type="SAM" id="MobiDB-lite"/>
    </source>
</evidence>
<proteinExistence type="predicted"/>
<dbReference type="STRING" id="1285928.SAMN04487894_108169"/>